<dbReference type="RefSeq" id="WP_067373923.1">
    <property type="nucleotide sequence ID" value="NZ_JBIUBN010000004.1"/>
</dbReference>
<comment type="caution">
    <text evidence="3">The sequence shown here is derived from an EMBL/GenBank/DDBJ whole genome shotgun (WGS) entry which is preliminary data.</text>
</comment>
<feature type="region of interest" description="Disordered" evidence="1">
    <location>
        <begin position="28"/>
        <end position="90"/>
    </location>
</feature>
<feature type="chain" id="PRO_5007478061" evidence="2">
    <location>
        <begin position="28"/>
        <end position="252"/>
    </location>
</feature>
<name>A0A136PIT7_9ACTN</name>
<dbReference type="EMBL" id="LRQV01000218">
    <property type="protein sequence ID" value="KXK58271.1"/>
    <property type="molecule type" value="Genomic_DNA"/>
</dbReference>
<evidence type="ECO:0000313" key="4">
    <source>
        <dbReference type="Proteomes" id="UP000070620"/>
    </source>
</evidence>
<proteinExistence type="predicted"/>
<dbReference type="OrthoDB" id="4538973at2"/>
<sequence length="252" mass="25017">MKRLTPMLTLLAGTGLAAVLFTMSAQAAPPAARSTPDTGAAAAARPPAAAPPPGVPEPSVQRPGGTPPTEAEPEPDAQPASPAPPTATDAPAATVDVTWTGRLSGGATIAVTVTNGNATAYVCDGRSLEIWLQGTAVDGELALTGKDGVRLTGTFRAGKASGELVVAGRRQTFTATSNGSTAPAVYRAAPQVRDAGVDGGWILLADGSQIGVVTWNGRPVPAPPLDPAFFTTVVDGVTIDAVPVGAAPGDGE</sequence>
<evidence type="ECO:0000313" key="3">
    <source>
        <dbReference type="EMBL" id="KXK58271.1"/>
    </source>
</evidence>
<evidence type="ECO:0000256" key="2">
    <source>
        <dbReference type="SAM" id="SignalP"/>
    </source>
</evidence>
<keyword evidence="4" id="KW-1185">Reference proteome</keyword>
<evidence type="ECO:0000256" key="1">
    <source>
        <dbReference type="SAM" id="MobiDB-lite"/>
    </source>
</evidence>
<accession>A0A136PIT7</accession>
<reference evidence="3 4" key="1">
    <citation type="submission" date="2016-01" db="EMBL/GenBank/DDBJ databases">
        <title>Whole genome sequence and analysis of Micromonospora rosaria DSM 803, which can produce antibacterial substance rosamicin.</title>
        <authorList>
            <person name="Yang H."/>
            <person name="He X."/>
            <person name="Zhu D."/>
        </authorList>
    </citation>
    <scope>NUCLEOTIDE SEQUENCE [LARGE SCALE GENOMIC DNA]</scope>
    <source>
        <strain evidence="3 4">DSM 803</strain>
    </source>
</reference>
<gene>
    <name evidence="3" type="ORF">AWW66_30735</name>
</gene>
<feature type="signal peptide" evidence="2">
    <location>
        <begin position="1"/>
        <end position="27"/>
    </location>
</feature>
<feature type="compositionally biased region" description="Low complexity" evidence="1">
    <location>
        <begin position="31"/>
        <end position="47"/>
    </location>
</feature>
<organism evidence="3 4">
    <name type="scientific">Micromonospora rosaria</name>
    <dbReference type="NCBI Taxonomy" id="47874"/>
    <lineage>
        <taxon>Bacteria</taxon>
        <taxon>Bacillati</taxon>
        <taxon>Actinomycetota</taxon>
        <taxon>Actinomycetes</taxon>
        <taxon>Micromonosporales</taxon>
        <taxon>Micromonosporaceae</taxon>
        <taxon>Micromonospora</taxon>
    </lineage>
</organism>
<keyword evidence="2" id="KW-0732">Signal</keyword>
<dbReference type="AlphaFoldDB" id="A0A136PIT7"/>
<protein>
    <submittedName>
        <fullName evidence="3">Uncharacterized protein</fullName>
    </submittedName>
</protein>
<dbReference type="Proteomes" id="UP000070620">
    <property type="component" value="Unassembled WGS sequence"/>
</dbReference>